<name>A0AAW0DND5_9AGAR</name>
<accession>A0AAW0DND5</accession>
<dbReference type="Proteomes" id="UP001362999">
    <property type="component" value="Unassembled WGS sequence"/>
</dbReference>
<reference evidence="3 4" key="1">
    <citation type="journal article" date="2024" name="J Genomics">
        <title>Draft genome sequencing and assembly of Favolaschia claudopus CIRM-BRFM 2984 isolated from oak limbs.</title>
        <authorList>
            <person name="Navarro D."/>
            <person name="Drula E."/>
            <person name="Chaduli D."/>
            <person name="Cazenave R."/>
            <person name="Ahrendt S."/>
            <person name="Wang J."/>
            <person name="Lipzen A."/>
            <person name="Daum C."/>
            <person name="Barry K."/>
            <person name="Grigoriev I.V."/>
            <person name="Favel A."/>
            <person name="Rosso M.N."/>
            <person name="Martin F."/>
        </authorList>
    </citation>
    <scope>NUCLEOTIDE SEQUENCE [LARGE SCALE GENOMIC DNA]</scope>
    <source>
        <strain evidence="3 4">CIRM-BRFM 2984</strain>
    </source>
</reference>
<feature type="transmembrane region" description="Helical" evidence="2">
    <location>
        <begin position="299"/>
        <end position="320"/>
    </location>
</feature>
<organism evidence="3 4">
    <name type="scientific">Favolaschia claudopus</name>
    <dbReference type="NCBI Taxonomy" id="2862362"/>
    <lineage>
        <taxon>Eukaryota</taxon>
        <taxon>Fungi</taxon>
        <taxon>Dikarya</taxon>
        <taxon>Basidiomycota</taxon>
        <taxon>Agaricomycotina</taxon>
        <taxon>Agaricomycetes</taxon>
        <taxon>Agaricomycetidae</taxon>
        <taxon>Agaricales</taxon>
        <taxon>Marasmiineae</taxon>
        <taxon>Mycenaceae</taxon>
        <taxon>Favolaschia</taxon>
    </lineage>
</organism>
<comment type="caution">
    <text evidence="3">The sequence shown here is derived from an EMBL/GenBank/DDBJ whole genome shotgun (WGS) entry which is preliminary data.</text>
</comment>
<keyword evidence="2" id="KW-0472">Membrane</keyword>
<gene>
    <name evidence="3" type="ORF">R3P38DRAFT_3576479</name>
</gene>
<dbReference type="InterPro" id="IPR008928">
    <property type="entry name" value="6-hairpin_glycosidase_sf"/>
</dbReference>
<feature type="region of interest" description="Disordered" evidence="1">
    <location>
        <begin position="404"/>
        <end position="464"/>
    </location>
</feature>
<evidence type="ECO:0000313" key="4">
    <source>
        <dbReference type="Proteomes" id="UP001362999"/>
    </source>
</evidence>
<feature type="non-terminal residue" evidence="3">
    <location>
        <position position="1"/>
    </location>
</feature>
<dbReference type="Pfam" id="PF03663">
    <property type="entry name" value="Glyco_hydro_76"/>
    <property type="match status" value="1"/>
</dbReference>
<protein>
    <recommendedName>
        <fullName evidence="5">Glycoside hydrolase family 76 protein</fullName>
    </recommendedName>
</protein>
<evidence type="ECO:0008006" key="5">
    <source>
        <dbReference type="Google" id="ProtNLM"/>
    </source>
</evidence>
<keyword evidence="4" id="KW-1185">Reference proteome</keyword>
<dbReference type="GO" id="GO:0005975">
    <property type="term" value="P:carbohydrate metabolic process"/>
    <property type="evidence" value="ECO:0007669"/>
    <property type="project" value="InterPro"/>
</dbReference>
<feature type="region of interest" description="Disordered" evidence="1">
    <location>
        <begin position="366"/>
        <end position="392"/>
    </location>
</feature>
<evidence type="ECO:0000256" key="2">
    <source>
        <dbReference type="SAM" id="Phobius"/>
    </source>
</evidence>
<feature type="region of interest" description="Disordered" evidence="1">
    <location>
        <begin position="271"/>
        <end position="296"/>
    </location>
</feature>
<keyword evidence="2" id="KW-1133">Transmembrane helix</keyword>
<dbReference type="PANTHER" id="PTHR47791:SF3">
    <property type="entry name" value="MEIOTICALLY UP-REGULATED GENE 191 PROTEIN"/>
    <property type="match status" value="1"/>
</dbReference>
<dbReference type="PANTHER" id="PTHR47791">
    <property type="entry name" value="MEIOTICALLY UP-REGULATED GENE 191 PROTEIN"/>
    <property type="match status" value="1"/>
</dbReference>
<dbReference type="Gene3D" id="1.50.10.20">
    <property type="match status" value="1"/>
</dbReference>
<dbReference type="AlphaFoldDB" id="A0AAW0DND5"/>
<proteinExistence type="predicted"/>
<feature type="compositionally biased region" description="Polar residues" evidence="1">
    <location>
        <begin position="417"/>
        <end position="445"/>
    </location>
</feature>
<evidence type="ECO:0000313" key="3">
    <source>
        <dbReference type="EMBL" id="KAK7053547.1"/>
    </source>
</evidence>
<dbReference type="InterPro" id="IPR005198">
    <property type="entry name" value="Glyco_hydro_76"/>
</dbReference>
<dbReference type="SUPFAM" id="SSF48208">
    <property type="entry name" value="Six-hairpin glycosidases"/>
    <property type="match status" value="1"/>
</dbReference>
<dbReference type="EMBL" id="JAWWNJ010000006">
    <property type="protein sequence ID" value="KAK7053547.1"/>
    <property type="molecule type" value="Genomic_DNA"/>
</dbReference>
<sequence>TYGYAAVRAYLAYANSTFLQYAIQSWSFGRSYTLSQGVTEFTGKNFTVIGTCAGATMAGGTFEMNTLGDPGIAAMSTGYFMLLSAVLAEATNSNPTYLNAAIDSANFIHSHLYNDQGLVLQAISGNQNDSCKILEPILNSFNSGLFIEALAVLVSQTHDSMMQTWLNDLITDVLSNPTWQNGQGIIANGDAILVRALRAAYLRNTTTPEIRDTVRDYIAVQFNAVLDLATNGDNVYAAKWTGPPSSTFSENSQTGALSPLLSAAMVLAQDSNSTSSSPNNTSSSPPTSSSSSPSKHSTGLIAGVTIAVLAVLIAVAIFIFMRRRFQARRKAVLVPTPMSQPAIFSSGFQSANFNPSYVSNAAALSSPSFADPSTGSSSPVPASPPHPAGGTDFSFLPRSYAAGYGKGRLGRPPARHVQQQPSMSTDVSGTTADPLTSPGSRSGSENPRVEAHAPGEEPPPLYVS</sequence>
<evidence type="ECO:0000256" key="1">
    <source>
        <dbReference type="SAM" id="MobiDB-lite"/>
    </source>
</evidence>
<keyword evidence="2" id="KW-0812">Transmembrane</keyword>
<dbReference type="InterPro" id="IPR053169">
    <property type="entry name" value="MUG_Protein"/>
</dbReference>